<dbReference type="AlphaFoldDB" id="A0A1B1MYF2"/>
<accession>A0A1B1MYF2</accession>
<sequence length="62" mass="7157">MQQEAMMLFAARYLRLCFAGLEWAPLSVRCGYLTDSDSTDHVIAYLNELVRNKSRLDHVLHS</sequence>
<keyword evidence="2" id="KW-1185">Reference proteome</keyword>
<reference evidence="1 2" key="1">
    <citation type="submission" date="2016-01" db="EMBL/GenBank/DDBJ databases">
        <title>Complete Genome Sequence of Paenibacillus yonginensis DCY84, a novel Plant Growth-Promoting Bacteria with Elicitation of Induced Systemic Resistance.</title>
        <authorList>
            <person name="Kim Y.J."/>
            <person name="Yang D.C."/>
            <person name="Sukweenadhi J."/>
        </authorList>
    </citation>
    <scope>NUCLEOTIDE SEQUENCE [LARGE SCALE GENOMIC DNA]</scope>
    <source>
        <strain evidence="1 2">DCY84</strain>
    </source>
</reference>
<dbReference type="EMBL" id="CP014167">
    <property type="protein sequence ID" value="ANS74187.1"/>
    <property type="molecule type" value="Genomic_DNA"/>
</dbReference>
<proteinExistence type="predicted"/>
<name>A0A1B1MYF2_9BACL</name>
<organism evidence="1 2">
    <name type="scientific">Paenibacillus yonginensis</name>
    <dbReference type="NCBI Taxonomy" id="1462996"/>
    <lineage>
        <taxon>Bacteria</taxon>
        <taxon>Bacillati</taxon>
        <taxon>Bacillota</taxon>
        <taxon>Bacilli</taxon>
        <taxon>Bacillales</taxon>
        <taxon>Paenibacillaceae</taxon>
        <taxon>Paenibacillus</taxon>
    </lineage>
</organism>
<evidence type="ECO:0000313" key="2">
    <source>
        <dbReference type="Proteomes" id="UP000092573"/>
    </source>
</evidence>
<evidence type="ECO:0000313" key="1">
    <source>
        <dbReference type="EMBL" id="ANS74187.1"/>
    </source>
</evidence>
<dbReference type="Proteomes" id="UP000092573">
    <property type="component" value="Chromosome"/>
</dbReference>
<dbReference type="STRING" id="1462996.AWM70_05995"/>
<dbReference type="KEGG" id="pyg:AWM70_05995"/>
<gene>
    <name evidence="1" type="ORF">AWM70_05995</name>
</gene>
<protein>
    <submittedName>
        <fullName evidence="1">Uncharacterized protein</fullName>
    </submittedName>
</protein>